<sequence length="75" mass="8368">MESLVFLTCTPSVALSTSHWDSLCDLRRLSRNTALRQQPKRQDAVTDDSALMFTYVLGVALEVPTLEDLRVAVQS</sequence>
<gene>
    <name evidence="1" type="ORF">B0H65DRAFT_458085</name>
</gene>
<reference evidence="1" key="2">
    <citation type="submission" date="2023-06" db="EMBL/GenBank/DDBJ databases">
        <authorList>
            <consortium name="Lawrence Berkeley National Laboratory"/>
            <person name="Haridas S."/>
            <person name="Hensen N."/>
            <person name="Bonometti L."/>
            <person name="Westerberg I."/>
            <person name="Brannstrom I.O."/>
            <person name="Guillou S."/>
            <person name="Cros-Aarteil S."/>
            <person name="Calhoun S."/>
            <person name="Kuo A."/>
            <person name="Mondo S."/>
            <person name="Pangilinan J."/>
            <person name="Riley R."/>
            <person name="Labutti K."/>
            <person name="Andreopoulos B."/>
            <person name="Lipzen A."/>
            <person name="Chen C."/>
            <person name="Yanf M."/>
            <person name="Daum C."/>
            <person name="Ng V."/>
            <person name="Clum A."/>
            <person name="Steindorff A."/>
            <person name="Ohm R."/>
            <person name="Martin F."/>
            <person name="Silar P."/>
            <person name="Natvig D."/>
            <person name="Lalanne C."/>
            <person name="Gautier V."/>
            <person name="Ament-Velasquez S.L."/>
            <person name="Kruys A."/>
            <person name="Hutchinson M.I."/>
            <person name="Powell A.J."/>
            <person name="Barry K."/>
            <person name="Miller A.N."/>
            <person name="Grigoriev I.V."/>
            <person name="Debuchy R."/>
            <person name="Gladieux P."/>
            <person name="Thoren M.H."/>
            <person name="Johannesson H."/>
        </authorList>
    </citation>
    <scope>NUCLEOTIDE SEQUENCE</scope>
    <source>
        <strain evidence="1">CBS 560.94</strain>
    </source>
</reference>
<reference evidence="1" key="1">
    <citation type="journal article" date="2023" name="Mol. Phylogenet. Evol.">
        <title>Genome-scale phylogeny and comparative genomics of the fungal order Sordariales.</title>
        <authorList>
            <person name="Hensen N."/>
            <person name="Bonometti L."/>
            <person name="Westerberg I."/>
            <person name="Brannstrom I.O."/>
            <person name="Guillou S."/>
            <person name="Cros-Aarteil S."/>
            <person name="Calhoun S."/>
            <person name="Haridas S."/>
            <person name="Kuo A."/>
            <person name="Mondo S."/>
            <person name="Pangilinan J."/>
            <person name="Riley R."/>
            <person name="LaButti K."/>
            <person name="Andreopoulos B."/>
            <person name="Lipzen A."/>
            <person name="Chen C."/>
            <person name="Yan M."/>
            <person name="Daum C."/>
            <person name="Ng V."/>
            <person name="Clum A."/>
            <person name="Steindorff A."/>
            <person name="Ohm R.A."/>
            <person name="Martin F."/>
            <person name="Silar P."/>
            <person name="Natvig D.O."/>
            <person name="Lalanne C."/>
            <person name="Gautier V."/>
            <person name="Ament-Velasquez S.L."/>
            <person name="Kruys A."/>
            <person name="Hutchinson M.I."/>
            <person name="Powell A.J."/>
            <person name="Barry K."/>
            <person name="Miller A.N."/>
            <person name="Grigoriev I.V."/>
            <person name="Debuchy R."/>
            <person name="Gladieux P."/>
            <person name="Hiltunen Thoren M."/>
            <person name="Johannesson H."/>
        </authorList>
    </citation>
    <scope>NUCLEOTIDE SEQUENCE</scope>
    <source>
        <strain evidence="1">CBS 560.94</strain>
    </source>
</reference>
<dbReference type="Proteomes" id="UP001278500">
    <property type="component" value="Unassembled WGS sequence"/>
</dbReference>
<name>A0AAE0JKM9_9PEZI</name>
<organism evidence="1 2">
    <name type="scientific">Neurospora tetraspora</name>
    <dbReference type="NCBI Taxonomy" id="94610"/>
    <lineage>
        <taxon>Eukaryota</taxon>
        <taxon>Fungi</taxon>
        <taxon>Dikarya</taxon>
        <taxon>Ascomycota</taxon>
        <taxon>Pezizomycotina</taxon>
        <taxon>Sordariomycetes</taxon>
        <taxon>Sordariomycetidae</taxon>
        <taxon>Sordariales</taxon>
        <taxon>Sordariaceae</taxon>
        <taxon>Neurospora</taxon>
    </lineage>
</organism>
<keyword evidence="2" id="KW-1185">Reference proteome</keyword>
<dbReference type="GeneID" id="87863535"/>
<dbReference type="RefSeq" id="XP_062684795.1">
    <property type="nucleotide sequence ID" value="XM_062826381.1"/>
</dbReference>
<accession>A0AAE0JKM9</accession>
<evidence type="ECO:0000313" key="2">
    <source>
        <dbReference type="Proteomes" id="UP001278500"/>
    </source>
</evidence>
<protein>
    <submittedName>
        <fullName evidence="1">Uncharacterized protein</fullName>
    </submittedName>
</protein>
<evidence type="ECO:0000313" key="1">
    <source>
        <dbReference type="EMBL" id="KAK3351500.1"/>
    </source>
</evidence>
<dbReference type="EMBL" id="JAUEPP010000002">
    <property type="protein sequence ID" value="KAK3351500.1"/>
    <property type="molecule type" value="Genomic_DNA"/>
</dbReference>
<comment type="caution">
    <text evidence="1">The sequence shown here is derived from an EMBL/GenBank/DDBJ whole genome shotgun (WGS) entry which is preliminary data.</text>
</comment>
<proteinExistence type="predicted"/>
<dbReference type="AlphaFoldDB" id="A0AAE0JKM9"/>